<dbReference type="AlphaFoldDB" id="A0A650ER40"/>
<dbReference type="InterPro" id="IPR027417">
    <property type="entry name" value="P-loop_NTPase"/>
</dbReference>
<dbReference type="InterPro" id="IPR038726">
    <property type="entry name" value="PDDEXK_AddAB-type"/>
</dbReference>
<sequence length="1024" mass="117895">MEKAYQKISQTQIAKILKENISDKNTVFVFNTSVALESWTDFIVQMEGAEGWPKTLPLDRFIAWDQFKGAVASVQEKDARSVPGLLRKLFARNLLAKIKEENSEAQKSGTEAEPFFERIINPKYAENALAFTDWLSQILPSLGSWHKLMSQKKFIEKKSDGKEKLAAAHDNSENRDYLKLYETYSDFLQKKNLFEPTWQHLEFNPLDKNRYIIFYPELLDDYIEYREILEAEEKKGKLNLIHLQNASKNSEQKISANYYSSMRAELRMTALKILRENASGIPWNCIAVSVPKIEDYLPYVEREFRLYDIPFVTRAGTMLGKTGAGILFRKMQDCFANAFAFSQVRAFALDHNIPWKNPERMQALVRLGSELKCFCQYTDSNGKVVDPWTKDLPEAKMFQNEIYFETQKFYKQLKDSVSAICKAKSFSAIKSNWLGAEGFEEKFFVEKKSMAQNTNNIISRCIKKLDELIALEKEFPELCGKEISHFEFFLNEIESTQYAEQKQKEGVSIFPYKLSAMAAIPKQFVLNASQDAITVENPILNFLPPQKRRILLDGKISENDESQSYIDAYNKTGDCVFSVAEETLDGFAIPYATLTTQEKPRDFDEDLDGEDYFKQEKIFLQNELRSLENLDLPTKFPQKISAKIKNGFDFYFAANGFDCDANVDGVSKFMQEKILENISRNERGKFFISQSAMKNFFPCPRKWIFKNILSLKEDTLDTDIFERYDAGSINHKILELYLKQTARLPFTDEKTKRLFDEEKIREQIRKIVRDGAEEISEEKEAKKILPFAQAKAYTQSSLAQEILLSQTEIFVETIINFLRWFCQKNLYGGWQIHGVEEKLQTQFAQDENIILDGKIDCVLSSGEDFSIVDFKNTSGSIPKGNLTLKNFPAENDALDDFQMPMYFKLFESNPQNEISSSRFVPIKISSFAEEGQEVIIKEYEGKGKATTKHATREDFINFTIPLFDEYIDKMCGAIKAAEYSLQNVKGENCAGKSGKYPCDYRMICRTIYNAAGLTIVSESSTEEN</sequence>
<dbReference type="EMBL" id="MN577574">
    <property type="protein sequence ID" value="QGT51434.1"/>
    <property type="molecule type" value="Genomic_DNA"/>
</dbReference>
<evidence type="ECO:0000313" key="2">
    <source>
        <dbReference type="EMBL" id="QGT51434.1"/>
    </source>
</evidence>
<name>A0A650ER40_9SPIO</name>
<dbReference type="SUPFAM" id="SSF52540">
    <property type="entry name" value="P-loop containing nucleoside triphosphate hydrolases"/>
    <property type="match status" value="1"/>
</dbReference>
<protein>
    <recommendedName>
        <fullName evidence="1">PD-(D/E)XK endonuclease-like domain-containing protein</fullName>
    </recommendedName>
</protein>
<evidence type="ECO:0000259" key="1">
    <source>
        <dbReference type="Pfam" id="PF12705"/>
    </source>
</evidence>
<organism evidence="2">
    <name type="scientific">uncultured Spirochaetaceae bacterium</name>
    <dbReference type="NCBI Taxonomy" id="201186"/>
    <lineage>
        <taxon>Bacteria</taxon>
        <taxon>Pseudomonadati</taxon>
        <taxon>Spirochaetota</taxon>
        <taxon>Spirochaetia</taxon>
        <taxon>Spirochaetales</taxon>
        <taxon>Spirochaetaceae</taxon>
        <taxon>environmental samples</taxon>
    </lineage>
</organism>
<feature type="domain" description="PD-(D/E)XK endonuclease-like" evidence="1">
    <location>
        <begin position="688"/>
        <end position="1005"/>
    </location>
</feature>
<reference evidence="2" key="1">
    <citation type="journal article" date="2020" name="J. ISSAAS">
        <title>Lactobacilli and other gastrointestinal microbiota of Peromyscus leucopus, reservoir host for agents of Lyme disease and other zoonoses in North America.</title>
        <authorList>
            <person name="Milovic A."/>
            <person name="Bassam K."/>
            <person name="Shao H."/>
            <person name="Chatzistamou I."/>
            <person name="Tufts D.M."/>
            <person name="Diuk-Wasser M."/>
            <person name="Barbour A.G."/>
        </authorList>
    </citation>
    <scope>NUCLEOTIDE SEQUENCE</scope>
    <source>
        <strain evidence="2">LL50</strain>
    </source>
</reference>
<dbReference type="InterPro" id="IPR011604">
    <property type="entry name" value="PDDEXK-like_dom_sf"/>
</dbReference>
<accession>A0A650ER40</accession>
<proteinExistence type="predicted"/>
<gene>
    <name evidence="2" type="ORF">Unknown280_1260</name>
</gene>
<dbReference type="Pfam" id="PF12705">
    <property type="entry name" value="PDDEXK_1"/>
    <property type="match status" value="1"/>
</dbReference>
<dbReference type="Gene3D" id="3.90.320.10">
    <property type="match status" value="1"/>
</dbReference>